<dbReference type="Proteomes" id="UP000737018">
    <property type="component" value="Unassembled WGS sequence"/>
</dbReference>
<evidence type="ECO:0000256" key="5">
    <source>
        <dbReference type="ARBA" id="ARBA00022777"/>
    </source>
</evidence>
<dbReference type="AlphaFoldDB" id="A0A8J4RUC2"/>
<keyword evidence="3" id="KW-0808">Transferase</keyword>
<keyword evidence="12" id="KW-1185">Reference proteome</keyword>
<dbReference type="GO" id="GO:0005737">
    <property type="term" value="C:cytoplasm"/>
    <property type="evidence" value="ECO:0007669"/>
    <property type="project" value="TreeGrafter"/>
</dbReference>
<evidence type="ECO:0000256" key="8">
    <source>
        <dbReference type="ARBA" id="ARBA00048679"/>
    </source>
</evidence>
<sequence length="639" mass="68660">MSKAPHEASDAQDITRAKLDLAEESPVPPEKADTARQQAPMTAASSATQTEMFFCLMKVSVLVGGLFPDGFHAGASPANLDKAVTALLHTTRADLVSVPPTAHMGCLLETSGGLYADEPSFSLVGIEEWVVLGGDEDDQVEGASDILGIDISHEANQLVLTLTEVETAYAVEVLGDVESSSPLMSINPLGVVVSVETNSNAEFIGTPHWMAPEVIQESRYNEKVDVWALGVTAIEMAEGLPPRSAVHPMRVLFMISREPAPMLEDKEKWSLLFHDFVAKCLTKEPRLRPTASEMLKHKFIEKCKSGPSAMFSKIKSAKEYRASMALQAQNLAPTLPGDDPLEASNENDDYRGTVPSRPSNIGLKAANEVPAPSTLTKQHILDGTEQDGEGNFGTVIVHGEDEVDTTATQMLISSAKEHSPALEHVENLSASGMGGKSASPQVESIRGVDANNTLVGESNSVTQTIRASSDSVSSSTEQNLKTTGITHVEVGGGSGINSSTLKNDTVSRKAFALQDKLWSIYAAGNTVPIPFLRATDISPIALLSDNVLGNSETVDVEALQELFTGDGQSKKGRRGQNEMPLRPSVCQRLTLSSTQLNLAQALAYHKMCYEDMPLQELQATQEQQTIQNLCDTLRTILRL</sequence>
<dbReference type="PANTHER" id="PTHR48012">
    <property type="entry name" value="STERILE20-LIKE KINASE, ISOFORM B-RELATED"/>
    <property type="match status" value="1"/>
</dbReference>
<evidence type="ECO:0000256" key="3">
    <source>
        <dbReference type="ARBA" id="ARBA00022679"/>
    </source>
</evidence>
<evidence type="ECO:0000256" key="2">
    <source>
        <dbReference type="ARBA" id="ARBA00022527"/>
    </source>
</evidence>
<evidence type="ECO:0000256" key="7">
    <source>
        <dbReference type="ARBA" id="ARBA00047899"/>
    </source>
</evidence>
<evidence type="ECO:0000256" key="9">
    <source>
        <dbReference type="SAM" id="MobiDB-lite"/>
    </source>
</evidence>
<feature type="compositionally biased region" description="Basic and acidic residues" evidence="9">
    <location>
        <begin position="1"/>
        <end position="21"/>
    </location>
</feature>
<dbReference type="PROSITE" id="PS50011">
    <property type="entry name" value="PROTEIN_KINASE_DOM"/>
    <property type="match status" value="1"/>
</dbReference>
<keyword evidence="5" id="KW-0418">Kinase</keyword>
<organism evidence="11 12">
    <name type="scientific">Castanea mollissima</name>
    <name type="common">Chinese chestnut</name>
    <dbReference type="NCBI Taxonomy" id="60419"/>
    <lineage>
        <taxon>Eukaryota</taxon>
        <taxon>Viridiplantae</taxon>
        <taxon>Streptophyta</taxon>
        <taxon>Embryophyta</taxon>
        <taxon>Tracheophyta</taxon>
        <taxon>Spermatophyta</taxon>
        <taxon>Magnoliopsida</taxon>
        <taxon>eudicotyledons</taxon>
        <taxon>Gunneridae</taxon>
        <taxon>Pentapetalae</taxon>
        <taxon>rosids</taxon>
        <taxon>fabids</taxon>
        <taxon>Fagales</taxon>
        <taxon>Fagaceae</taxon>
        <taxon>Castanea</taxon>
    </lineage>
</organism>
<dbReference type="InterPro" id="IPR000719">
    <property type="entry name" value="Prot_kinase_dom"/>
</dbReference>
<feature type="domain" description="Protein kinase" evidence="10">
    <location>
        <begin position="1"/>
        <end position="300"/>
    </location>
</feature>
<dbReference type="InterPro" id="IPR011009">
    <property type="entry name" value="Kinase-like_dom_sf"/>
</dbReference>
<evidence type="ECO:0000256" key="1">
    <source>
        <dbReference type="ARBA" id="ARBA00008874"/>
    </source>
</evidence>
<dbReference type="Gene3D" id="1.10.510.10">
    <property type="entry name" value="Transferase(Phosphotransferase) domain 1"/>
    <property type="match status" value="1"/>
</dbReference>
<dbReference type="GO" id="GO:0004674">
    <property type="term" value="F:protein serine/threonine kinase activity"/>
    <property type="evidence" value="ECO:0007669"/>
    <property type="project" value="UniProtKB-KW"/>
</dbReference>
<evidence type="ECO:0000313" key="11">
    <source>
        <dbReference type="EMBL" id="KAF3972963.1"/>
    </source>
</evidence>
<dbReference type="OrthoDB" id="248923at2759"/>
<evidence type="ECO:0000256" key="4">
    <source>
        <dbReference type="ARBA" id="ARBA00022741"/>
    </source>
</evidence>
<feature type="region of interest" description="Disordered" evidence="9">
    <location>
        <begin position="332"/>
        <end position="364"/>
    </location>
</feature>
<comment type="catalytic activity">
    <reaction evidence="8">
        <text>L-seryl-[protein] + ATP = O-phospho-L-seryl-[protein] + ADP + H(+)</text>
        <dbReference type="Rhea" id="RHEA:17989"/>
        <dbReference type="Rhea" id="RHEA-COMP:9863"/>
        <dbReference type="Rhea" id="RHEA-COMP:11604"/>
        <dbReference type="ChEBI" id="CHEBI:15378"/>
        <dbReference type="ChEBI" id="CHEBI:29999"/>
        <dbReference type="ChEBI" id="CHEBI:30616"/>
        <dbReference type="ChEBI" id="CHEBI:83421"/>
        <dbReference type="ChEBI" id="CHEBI:456216"/>
        <dbReference type="EC" id="2.7.11.1"/>
    </reaction>
</comment>
<proteinExistence type="inferred from homology"/>
<dbReference type="InterPro" id="IPR050629">
    <property type="entry name" value="STE20/SPS1-PAK"/>
</dbReference>
<gene>
    <name evidence="11" type="ORF">CMV_003577</name>
</gene>
<dbReference type="SMART" id="SM00220">
    <property type="entry name" value="S_TKc"/>
    <property type="match status" value="1"/>
</dbReference>
<dbReference type="SUPFAM" id="SSF56112">
    <property type="entry name" value="Protein kinase-like (PK-like)"/>
    <property type="match status" value="1"/>
</dbReference>
<accession>A0A8J4RUC2</accession>
<dbReference type="PANTHER" id="PTHR48012:SF10">
    <property type="entry name" value="FI20177P1"/>
    <property type="match status" value="1"/>
</dbReference>
<feature type="region of interest" description="Disordered" evidence="9">
    <location>
        <begin position="1"/>
        <end position="43"/>
    </location>
</feature>
<evidence type="ECO:0000259" key="10">
    <source>
        <dbReference type="PROSITE" id="PS50011"/>
    </source>
</evidence>
<comment type="similarity">
    <text evidence="1">Belongs to the protein kinase superfamily. STE Ser/Thr protein kinase family. STE20 subfamily.</text>
</comment>
<comment type="caution">
    <text evidence="11">The sequence shown here is derived from an EMBL/GenBank/DDBJ whole genome shotgun (WGS) entry which is preliminary data.</text>
</comment>
<keyword evidence="4" id="KW-0547">Nucleotide-binding</keyword>
<evidence type="ECO:0000313" key="12">
    <source>
        <dbReference type="Proteomes" id="UP000737018"/>
    </source>
</evidence>
<comment type="catalytic activity">
    <reaction evidence="7">
        <text>L-threonyl-[protein] + ATP = O-phospho-L-threonyl-[protein] + ADP + H(+)</text>
        <dbReference type="Rhea" id="RHEA:46608"/>
        <dbReference type="Rhea" id="RHEA-COMP:11060"/>
        <dbReference type="Rhea" id="RHEA-COMP:11605"/>
        <dbReference type="ChEBI" id="CHEBI:15378"/>
        <dbReference type="ChEBI" id="CHEBI:30013"/>
        <dbReference type="ChEBI" id="CHEBI:30616"/>
        <dbReference type="ChEBI" id="CHEBI:61977"/>
        <dbReference type="ChEBI" id="CHEBI:456216"/>
        <dbReference type="EC" id="2.7.11.1"/>
    </reaction>
</comment>
<dbReference type="EMBL" id="JRKL02000290">
    <property type="protein sequence ID" value="KAF3972963.1"/>
    <property type="molecule type" value="Genomic_DNA"/>
</dbReference>
<reference evidence="11" key="1">
    <citation type="submission" date="2020-03" db="EMBL/GenBank/DDBJ databases">
        <title>Castanea mollissima Vanexum genome sequencing.</title>
        <authorList>
            <person name="Staton M."/>
        </authorList>
    </citation>
    <scope>NUCLEOTIDE SEQUENCE</scope>
    <source>
        <tissue evidence="11">Leaf</tissue>
    </source>
</reference>
<keyword evidence="6" id="KW-0067">ATP-binding</keyword>
<evidence type="ECO:0000256" key="6">
    <source>
        <dbReference type="ARBA" id="ARBA00022840"/>
    </source>
</evidence>
<protein>
    <recommendedName>
        <fullName evidence="10">Protein kinase domain-containing protein</fullName>
    </recommendedName>
</protein>
<dbReference type="Pfam" id="PF00069">
    <property type="entry name" value="Pkinase"/>
    <property type="match status" value="1"/>
</dbReference>
<dbReference type="GO" id="GO:0005524">
    <property type="term" value="F:ATP binding"/>
    <property type="evidence" value="ECO:0007669"/>
    <property type="project" value="UniProtKB-KW"/>
</dbReference>
<name>A0A8J4RUC2_9ROSI</name>
<keyword evidence="2" id="KW-0723">Serine/threonine-protein kinase</keyword>